<dbReference type="GO" id="GO:0003724">
    <property type="term" value="F:RNA helicase activity"/>
    <property type="evidence" value="ECO:0007669"/>
    <property type="project" value="TreeGrafter"/>
</dbReference>
<dbReference type="PROSITE" id="PS51194">
    <property type="entry name" value="HELICASE_CTER"/>
    <property type="match status" value="1"/>
</dbReference>
<dbReference type="OrthoDB" id="10261904at2759"/>
<sequence length="705" mass="79603">MTFSHLGLIRELCSVCQHMKWDSPTKIQLKSIPFALEGKDIVGIAETGSGKTGAFLLPIIQDWIKCGQPVGFALILAPTRELAQQLANEAERLGQCKTDELEFHLEVILLVGGEDMVDQALKLAWRKHHFIVATPGRLVDHLKQSVNFATQQLSNIRHLVLDEADRMLNMAFADDIDKILNLYEKPKSKGKKRKRKTKPLLVQLADNNNNTNDMTNNDIQSNNKRIQSISTKYPHPQIYLYSATMTKDVIKLRRAALSSNAVFINENDNTLNNNNNNLMMDNQSTTEFNLIQHSNSSLKLNKNLKTGFPIGLSHYCLPIRLADRPTILNWIVENVIQTNLLEKFGITSSTPSRKHHIMIFCKRCHETIMVSEFLRESGHSSVALTGRMKQIERKESLNKFISSEVEVLVATDVASRGLDIPHVEFVINYNVPLSEKTYRHRVGRTARAGQTGVALTLVTRDVAQSFLELEAALLPYLPLSNTNNNNSPGIPRWPIPLPDLHGRNGLITRRRLADQAWSRASKTIRSQLESHRNVDNNLIDFDPIMNEELIEAYANSDEDEHSNISSSSLSNDELNINEISTISNKHYPIIPLDTSGQAGINAARKTWKSLAKIHQLQQKAKAESAEQQRLIKSIGWGVTLTRNALNNNNNGSDDNEIMDRFNNEDINDDDGDEQEITHFDQPIKTKYAKIQSMKKVNKLKSNKIK</sequence>
<reference evidence="8" key="4">
    <citation type="journal article" date="2022" name="PLoS Pathog.">
        <title>Chromosome-level genome of Schistosoma haematobium underpins genome-wide explorations of molecular variation.</title>
        <authorList>
            <person name="Stroehlein A.J."/>
            <person name="Korhonen P.K."/>
            <person name="Lee V.V."/>
            <person name="Ralph S.A."/>
            <person name="Mentink-Kane M."/>
            <person name="You H."/>
            <person name="McManus D.P."/>
            <person name="Tchuente L.T."/>
            <person name="Stothard J.R."/>
            <person name="Kaur P."/>
            <person name="Dudchenko O."/>
            <person name="Aiden E.L."/>
            <person name="Yang B."/>
            <person name="Yang H."/>
            <person name="Emery A.M."/>
            <person name="Webster B.L."/>
            <person name="Brindley P.J."/>
            <person name="Rollinson D."/>
            <person name="Chang B.C.H."/>
            <person name="Gasser R.B."/>
            <person name="Young N.D."/>
        </authorList>
    </citation>
    <scope>NUCLEOTIDE SEQUENCE</scope>
</reference>
<dbReference type="Pfam" id="PF00271">
    <property type="entry name" value="Helicase_C"/>
    <property type="match status" value="1"/>
</dbReference>
<proteinExistence type="inferred from homology"/>
<evidence type="ECO:0000256" key="2">
    <source>
        <dbReference type="ARBA" id="ARBA00022801"/>
    </source>
</evidence>
<feature type="domain" description="Helicase ATP-binding" evidence="6">
    <location>
        <begin position="32"/>
        <end position="263"/>
    </location>
</feature>
<name>A0A922IK24_SCHHA</name>
<reference evidence="8" key="2">
    <citation type="journal article" date="2019" name="Gigascience">
        <title>High-quality Schistosoma haematobium genome achieved by single-molecule and long-range sequencing.</title>
        <authorList>
            <person name="Stroehlein A.J."/>
            <person name="Korhonen P.K."/>
            <person name="Chong T.M."/>
            <person name="Lim Y.L."/>
            <person name="Chan K.G."/>
            <person name="Webster B."/>
            <person name="Rollinson D."/>
            <person name="Brindley P.J."/>
            <person name="Gasser R.B."/>
            <person name="Young N.D."/>
        </authorList>
    </citation>
    <scope>NUCLEOTIDE SEQUENCE</scope>
</reference>
<dbReference type="RefSeq" id="XP_035586165.2">
    <property type="nucleotide sequence ID" value="XM_035733812.2"/>
</dbReference>
<reference evidence="8" key="1">
    <citation type="journal article" date="2012" name="Nat. Genet.">
        <title>Whole-genome sequence of Schistosoma haematobium.</title>
        <authorList>
            <person name="Young N.D."/>
            <person name="Jex A.R."/>
            <person name="Li B."/>
            <person name="Liu S."/>
            <person name="Yang L."/>
            <person name="Xiong Z."/>
            <person name="Li Y."/>
            <person name="Cantacessi C."/>
            <person name="Hall R.S."/>
            <person name="Xu X."/>
            <person name="Chen F."/>
            <person name="Wu X."/>
            <person name="Zerlotini A."/>
            <person name="Oliveira G."/>
            <person name="Hofmann A."/>
            <person name="Zhang G."/>
            <person name="Fang X."/>
            <person name="Kang Y."/>
            <person name="Campbell B.E."/>
            <person name="Loukas A."/>
            <person name="Ranganathan S."/>
            <person name="Rollinson D."/>
            <person name="Rinaldi G."/>
            <person name="Brindley P.J."/>
            <person name="Yang H."/>
            <person name="Wang J."/>
            <person name="Wang J."/>
            <person name="Gasser R.B."/>
        </authorList>
    </citation>
    <scope>NUCLEOTIDE SEQUENCE</scope>
</reference>
<evidence type="ECO:0000256" key="3">
    <source>
        <dbReference type="ARBA" id="ARBA00022806"/>
    </source>
</evidence>
<feature type="domain" description="Helicase C-terminal" evidence="7">
    <location>
        <begin position="340"/>
        <end position="498"/>
    </location>
</feature>
<dbReference type="InterPro" id="IPR000629">
    <property type="entry name" value="RNA-helicase_DEAD-box_CS"/>
</dbReference>
<dbReference type="InterPro" id="IPR050079">
    <property type="entry name" value="DEAD_box_RNA_helicase"/>
</dbReference>
<keyword evidence="2 5" id="KW-0378">Hydrolase</keyword>
<dbReference type="CDD" id="cd18787">
    <property type="entry name" value="SF2_C_DEAD"/>
    <property type="match status" value="1"/>
</dbReference>
<evidence type="ECO:0000256" key="5">
    <source>
        <dbReference type="RuleBase" id="RU000492"/>
    </source>
</evidence>
<accession>A0A922IK24</accession>
<evidence type="ECO:0000256" key="4">
    <source>
        <dbReference type="ARBA" id="ARBA00022840"/>
    </source>
</evidence>
<dbReference type="SUPFAM" id="SSF52540">
    <property type="entry name" value="P-loop containing nucleoside triphosphate hydrolases"/>
    <property type="match status" value="1"/>
</dbReference>
<dbReference type="GO" id="GO:0016787">
    <property type="term" value="F:hydrolase activity"/>
    <property type="evidence" value="ECO:0007669"/>
    <property type="project" value="UniProtKB-KW"/>
</dbReference>
<dbReference type="InterPro" id="IPR011545">
    <property type="entry name" value="DEAD/DEAH_box_helicase_dom"/>
</dbReference>
<evidence type="ECO:0000313" key="8">
    <source>
        <dbReference type="EMBL" id="KAH9580852.1"/>
    </source>
</evidence>
<evidence type="ECO:0000256" key="1">
    <source>
        <dbReference type="ARBA" id="ARBA00022741"/>
    </source>
</evidence>
<dbReference type="RefSeq" id="XP_051065154.1">
    <property type="nucleotide sequence ID" value="XM_051219569.1"/>
</dbReference>
<dbReference type="Pfam" id="PF00270">
    <property type="entry name" value="DEAD"/>
    <property type="match status" value="1"/>
</dbReference>
<keyword evidence="1 5" id="KW-0547">Nucleotide-binding</keyword>
<comment type="similarity">
    <text evidence="5">Belongs to the DEAD box helicase family.</text>
</comment>
<dbReference type="PANTHER" id="PTHR47959:SF24">
    <property type="entry name" value="ATP-DEPENDENT RNA HELICASE"/>
    <property type="match status" value="1"/>
</dbReference>
<comment type="caution">
    <text evidence="8">The sequence shown here is derived from an EMBL/GenBank/DDBJ whole genome shotgun (WGS) entry which is preliminary data.</text>
</comment>
<dbReference type="SMART" id="SM00487">
    <property type="entry name" value="DEXDc"/>
    <property type="match status" value="1"/>
</dbReference>
<dbReference type="Proteomes" id="UP000471633">
    <property type="component" value="Unassembled WGS sequence"/>
</dbReference>
<dbReference type="InterPro" id="IPR014001">
    <property type="entry name" value="Helicase_ATP-bd"/>
</dbReference>
<dbReference type="CTD" id="24593432"/>
<dbReference type="Gene3D" id="3.40.50.300">
    <property type="entry name" value="P-loop containing nucleotide triphosphate hydrolases"/>
    <property type="match status" value="2"/>
</dbReference>
<evidence type="ECO:0000259" key="6">
    <source>
        <dbReference type="PROSITE" id="PS51192"/>
    </source>
</evidence>
<dbReference type="GO" id="GO:0003676">
    <property type="term" value="F:nucleic acid binding"/>
    <property type="evidence" value="ECO:0007669"/>
    <property type="project" value="InterPro"/>
</dbReference>
<dbReference type="KEGG" id="shx:MS3_00011156"/>
<keyword evidence="9" id="KW-1185">Reference proteome</keyword>
<dbReference type="GO" id="GO:0005829">
    <property type="term" value="C:cytosol"/>
    <property type="evidence" value="ECO:0007669"/>
    <property type="project" value="TreeGrafter"/>
</dbReference>
<evidence type="ECO:0000259" key="7">
    <source>
        <dbReference type="PROSITE" id="PS51194"/>
    </source>
</evidence>
<dbReference type="GO" id="GO:0005524">
    <property type="term" value="F:ATP binding"/>
    <property type="evidence" value="ECO:0007669"/>
    <property type="project" value="UniProtKB-KW"/>
</dbReference>
<dbReference type="GeneID" id="24593432"/>
<organism evidence="8 9">
    <name type="scientific">Schistosoma haematobium</name>
    <name type="common">Blood fluke</name>
    <dbReference type="NCBI Taxonomy" id="6185"/>
    <lineage>
        <taxon>Eukaryota</taxon>
        <taxon>Metazoa</taxon>
        <taxon>Spiralia</taxon>
        <taxon>Lophotrochozoa</taxon>
        <taxon>Platyhelminthes</taxon>
        <taxon>Trematoda</taxon>
        <taxon>Digenea</taxon>
        <taxon>Strigeidida</taxon>
        <taxon>Schistosomatoidea</taxon>
        <taxon>Schistosomatidae</taxon>
        <taxon>Schistosoma</taxon>
    </lineage>
</organism>
<dbReference type="InterPro" id="IPR027417">
    <property type="entry name" value="P-loop_NTPase"/>
</dbReference>
<reference evidence="8" key="3">
    <citation type="submission" date="2021-06" db="EMBL/GenBank/DDBJ databases">
        <title>Chromosome-level genome assembly for S. haematobium.</title>
        <authorList>
            <person name="Stroehlein A.J."/>
        </authorList>
    </citation>
    <scope>NUCLEOTIDE SEQUENCE</scope>
</reference>
<protein>
    <recommendedName>
        <fullName evidence="10">RNA helicase</fullName>
    </recommendedName>
</protein>
<gene>
    <name evidence="8" type="ORF">MS3_00011156</name>
</gene>
<dbReference type="AlphaFoldDB" id="A0A922IK24"/>
<dbReference type="InterPro" id="IPR001650">
    <property type="entry name" value="Helicase_C-like"/>
</dbReference>
<evidence type="ECO:0008006" key="10">
    <source>
        <dbReference type="Google" id="ProtNLM"/>
    </source>
</evidence>
<dbReference type="EMBL" id="AMPZ03000007">
    <property type="protein sequence ID" value="KAH9580852.1"/>
    <property type="molecule type" value="Genomic_DNA"/>
</dbReference>
<keyword evidence="4 5" id="KW-0067">ATP-binding</keyword>
<dbReference type="SMART" id="SM00490">
    <property type="entry name" value="HELICc"/>
    <property type="match status" value="1"/>
</dbReference>
<keyword evidence="3 5" id="KW-0347">Helicase</keyword>
<dbReference type="PROSITE" id="PS00039">
    <property type="entry name" value="DEAD_ATP_HELICASE"/>
    <property type="match status" value="1"/>
</dbReference>
<dbReference type="PROSITE" id="PS51192">
    <property type="entry name" value="HELICASE_ATP_BIND_1"/>
    <property type="match status" value="1"/>
</dbReference>
<evidence type="ECO:0000313" key="9">
    <source>
        <dbReference type="Proteomes" id="UP000471633"/>
    </source>
</evidence>
<dbReference type="PANTHER" id="PTHR47959">
    <property type="entry name" value="ATP-DEPENDENT RNA HELICASE RHLE-RELATED"/>
    <property type="match status" value="1"/>
</dbReference>
<dbReference type="EMBL" id="AMPZ03000007">
    <property type="protein sequence ID" value="KAH9580851.1"/>
    <property type="molecule type" value="Genomic_DNA"/>
</dbReference>